<dbReference type="NCBIfam" id="TIGR01396">
    <property type="entry name" value="FlgB"/>
    <property type="match status" value="1"/>
</dbReference>
<keyword evidence="8" id="KW-0282">Flagellum</keyword>
<sequence>MINTNVFDYVNVLNKAADAAWTRNDVLANNIANMDTPGYKRQDVDFESQLKQAMRSTRFKSVDARVGAINDTELETRVYTDASGFSYRLDGNNVDIDTETARLAENQIRYNGLVQSMNEEFTNLKMVMK</sequence>
<dbReference type="Pfam" id="PF00460">
    <property type="entry name" value="Flg_bb_rod"/>
    <property type="match status" value="1"/>
</dbReference>
<evidence type="ECO:0000259" key="7">
    <source>
        <dbReference type="Pfam" id="PF00460"/>
    </source>
</evidence>
<feature type="domain" description="Flagellar basal body rod protein N-terminal" evidence="7">
    <location>
        <begin position="16"/>
        <end position="40"/>
    </location>
</feature>
<protein>
    <recommendedName>
        <fullName evidence="3 6">Flagellar basal body rod protein FlgB</fullName>
    </recommendedName>
</protein>
<keyword evidence="9" id="KW-1185">Reference proteome</keyword>
<dbReference type="PROSITE" id="PS00588">
    <property type="entry name" value="FLAGELLA_BB_ROD"/>
    <property type="match status" value="1"/>
</dbReference>
<organism evidence="8 9">
    <name type="scientific">Suilimivivens aceti</name>
    <dbReference type="NCBI Taxonomy" id="2981774"/>
    <lineage>
        <taxon>Bacteria</taxon>
        <taxon>Bacillati</taxon>
        <taxon>Bacillota</taxon>
        <taxon>Clostridia</taxon>
        <taxon>Lachnospirales</taxon>
        <taxon>Lachnospiraceae</taxon>
        <taxon>Suilimivivens</taxon>
    </lineage>
</organism>
<evidence type="ECO:0000313" key="9">
    <source>
        <dbReference type="Proteomes" id="UP001652432"/>
    </source>
</evidence>
<name>A0ABT2T0C3_9FIRM</name>
<reference evidence="8 9" key="1">
    <citation type="journal article" date="2021" name="ISME Commun">
        <title>Automated analysis of genomic sequences facilitates high-throughput and comprehensive description of bacteria.</title>
        <authorList>
            <person name="Hitch T.C.A."/>
        </authorList>
    </citation>
    <scope>NUCLEOTIDE SEQUENCE [LARGE SCALE GENOMIC DNA]</scope>
    <source>
        <strain evidence="8 9">Sanger_18</strain>
    </source>
</reference>
<dbReference type="RefSeq" id="WP_118797599.1">
    <property type="nucleotide sequence ID" value="NZ_JAOQKJ010000003.1"/>
</dbReference>
<evidence type="ECO:0000256" key="5">
    <source>
        <dbReference type="ARBA" id="ARBA00024934"/>
    </source>
</evidence>
<comment type="function">
    <text evidence="5 6">Structural component of flagellum, the bacterial motility apparatus. Part of the rod structure of flagellar basal body.</text>
</comment>
<comment type="subcellular location">
    <subcellularLocation>
        <location evidence="1 6">Bacterial flagellum basal body</location>
    </subcellularLocation>
</comment>
<dbReference type="InterPro" id="IPR006300">
    <property type="entry name" value="FlgB"/>
</dbReference>
<dbReference type="Proteomes" id="UP001652432">
    <property type="component" value="Unassembled WGS sequence"/>
</dbReference>
<keyword evidence="8" id="KW-0969">Cilium</keyword>
<comment type="caution">
    <text evidence="8">The sequence shown here is derived from an EMBL/GenBank/DDBJ whole genome shotgun (WGS) entry which is preliminary data.</text>
</comment>
<accession>A0ABT2T0C3</accession>
<comment type="similarity">
    <text evidence="2 6">Belongs to the flagella basal body rod proteins family.</text>
</comment>
<proteinExistence type="inferred from homology"/>
<keyword evidence="8" id="KW-0966">Cell projection</keyword>
<dbReference type="PIRSF" id="PIRSF002889">
    <property type="entry name" value="Rod_FlgB"/>
    <property type="match status" value="1"/>
</dbReference>
<evidence type="ECO:0000256" key="1">
    <source>
        <dbReference type="ARBA" id="ARBA00004117"/>
    </source>
</evidence>
<evidence type="ECO:0000256" key="3">
    <source>
        <dbReference type="ARBA" id="ARBA00014376"/>
    </source>
</evidence>
<dbReference type="InterPro" id="IPR019776">
    <property type="entry name" value="Flagellar_basal_body_rod_CS"/>
</dbReference>
<keyword evidence="4 6" id="KW-0975">Bacterial flagellum</keyword>
<dbReference type="EMBL" id="JAOQKJ010000003">
    <property type="protein sequence ID" value="MCU6743660.1"/>
    <property type="molecule type" value="Genomic_DNA"/>
</dbReference>
<evidence type="ECO:0000256" key="6">
    <source>
        <dbReference type="PIRNR" id="PIRNR002889"/>
    </source>
</evidence>
<evidence type="ECO:0000256" key="2">
    <source>
        <dbReference type="ARBA" id="ARBA00009677"/>
    </source>
</evidence>
<comment type="subunit">
    <text evidence="6">The basal body constitutes a major portion of the flagellar organelle and consists of a number of rings mounted on a central rod.</text>
</comment>
<gene>
    <name evidence="8" type="primary">flgB</name>
    <name evidence="8" type="ORF">OCV77_03940</name>
</gene>
<evidence type="ECO:0000313" key="8">
    <source>
        <dbReference type="EMBL" id="MCU6743660.1"/>
    </source>
</evidence>
<evidence type="ECO:0000256" key="4">
    <source>
        <dbReference type="ARBA" id="ARBA00023143"/>
    </source>
</evidence>
<dbReference type="InterPro" id="IPR001444">
    <property type="entry name" value="Flag_bb_rod_N"/>
</dbReference>
<dbReference type="PANTHER" id="PTHR30435">
    <property type="entry name" value="FLAGELLAR PROTEIN"/>
    <property type="match status" value="1"/>
</dbReference>
<dbReference type="PANTHER" id="PTHR30435:SF12">
    <property type="entry name" value="FLAGELLAR BASAL BODY ROD PROTEIN FLGB"/>
    <property type="match status" value="1"/>
</dbReference>